<dbReference type="InterPro" id="IPR036397">
    <property type="entry name" value="RNaseH_sf"/>
</dbReference>
<protein>
    <submittedName>
        <fullName evidence="1">Uncharacterized protein</fullName>
    </submittedName>
</protein>
<keyword evidence="2" id="KW-1185">Reference proteome</keyword>
<dbReference type="Gramene" id="evm.model.05.90">
    <property type="protein sequence ID" value="cds.evm.model.05.90"/>
    <property type="gene ID" value="evm.TU.05.90"/>
</dbReference>
<dbReference type="EnsemblPlants" id="evm.model.05.90">
    <property type="protein sequence ID" value="cds.evm.model.05.90"/>
    <property type="gene ID" value="evm.TU.05.90"/>
</dbReference>
<dbReference type="EMBL" id="UZAU01000409">
    <property type="status" value="NOT_ANNOTATED_CDS"/>
    <property type="molecule type" value="Genomic_DNA"/>
</dbReference>
<evidence type="ECO:0000313" key="2">
    <source>
        <dbReference type="Proteomes" id="UP000596661"/>
    </source>
</evidence>
<proteinExistence type="predicted"/>
<dbReference type="GO" id="GO:0003676">
    <property type="term" value="F:nucleic acid binding"/>
    <property type="evidence" value="ECO:0007669"/>
    <property type="project" value="InterPro"/>
</dbReference>
<dbReference type="Proteomes" id="UP000596661">
    <property type="component" value="Chromosome 5"/>
</dbReference>
<accession>A0A803PSD0</accession>
<dbReference type="AlphaFoldDB" id="A0A803PSD0"/>
<dbReference type="Gene3D" id="3.30.420.10">
    <property type="entry name" value="Ribonuclease H-like superfamily/Ribonuclease H"/>
    <property type="match status" value="1"/>
</dbReference>
<reference evidence="1" key="1">
    <citation type="submission" date="2018-11" db="EMBL/GenBank/DDBJ databases">
        <authorList>
            <person name="Grassa J C."/>
        </authorList>
    </citation>
    <scope>NUCLEOTIDE SEQUENCE [LARGE SCALE GENOMIC DNA]</scope>
</reference>
<evidence type="ECO:0000313" key="1">
    <source>
        <dbReference type="EnsemblPlants" id="cds.evm.model.05.90"/>
    </source>
</evidence>
<reference evidence="1" key="2">
    <citation type="submission" date="2021-03" db="UniProtKB">
        <authorList>
            <consortium name="EnsemblPlants"/>
        </authorList>
    </citation>
    <scope>IDENTIFICATION</scope>
</reference>
<organism evidence="1 2">
    <name type="scientific">Cannabis sativa</name>
    <name type="common">Hemp</name>
    <name type="synonym">Marijuana</name>
    <dbReference type="NCBI Taxonomy" id="3483"/>
    <lineage>
        <taxon>Eukaryota</taxon>
        <taxon>Viridiplantae</taxon>
        <taxon>Streptophyta</taxon>
        <taxon>Embryophyta</taxon>
        <taxon>Tracheophyta</taxon>
        <taxon>Spermatophyta</taxon>
        <taxon>Magnoliopsida</taxon>
        <taxon>eudicotyledons</taxon>
        <taxon>Gunneridae</taxon>
        <taxon>Pentapetalae</taxon>
        <taxon>rosids</taxon>
        <taxon>fabids</taxon>
        <taxon>Rosales</taxon>
        <taxon>Cannabaceae</taxon>
        <taxon>Cannabis</taxon>
    </lineage>
</organism>
<sequence length="131" mass="14859">MLKEMNSQNFGDVNDRDQMCYKLMVDFQEELSKDPLNVVLMEKEILQCREVVYKEAHIALVSFLQQKAKLLAILLALQVARQRNVSKIKVHSDSKTENIVVDALASWARCSKSCSQGLLRDIAPSVAMSLF</sequence>
<name>A0A803PSD0_CANSA</name>